<reference evidence="2 3" key="1">
    <citation type="journal article" date="2020" name="ISME J.">
        <title>Comparative genomics reveals insights into cyanobacterial evolution and habitat adaptation.</title>
        <authorList>
            <person name="Chen M.Y."/>
            <person name="Teng W.K."/>
            <person name="Zhao L."/>
            <person name="Hu C.X."/>
            <person name="Zhou Y.K."/>
            <person name="Han B.P."/>
            <person name="Song L.R."/>
            <person name="Shu W.S."/>
        </authorList>
    </citation>
    <scope>NUCLEOTIDE SEQUENCE [LARGE SCALE GENOMIC DNA]</scope>
    <source>
        <strain evidence="2 3">FACHB-838</strain>
    </source>
</reference>
<sequence length="105" mass="11995">MIKNQELTVVVSIAVNSSIHGTYQEYQLFLGTRATGEYQSPSDTFDLQLCPNLGDVYAEAELEYEHRLGRLLSLLYQPCFEFIRYVAWIMVVTAGIFFQCLCLLS</sequence>
<keyword evidence="1" id="KW-0472">Membrane</keyword>
<evidence type="ECO:0008006" key="4">
    <source>
        <dbReference type="Google" id="ProtNLM"/>
    </source>
</evidence>
<dbReference type="RefSeq" id="WP_190943481.1">
    <property type="nucleotide sequence ID" value="NZ_JACJSI010000072.1"/>
</dbReference>
<gene>
    <name evidence="2" type="ORF">H6G97_26165</name>
</gene>
<dbReference type="Proteomes" id="UP000623440">
    <property type="component" value="Unassembled WGS sequence"/>
</dbReference>
<keyword evidence="1" id="KW-0812">Transmembrane</keyword>
<keyword evidence="1" id="KW-1133">Transmembrane helix</keyword>
<evidence type="ECO:0000313" key="2">
    <source>
        <dbReference type="EMBL" id="MBD2532879.1"/>
    </source>
</evidence>
<evidence type="ECO:0000313" key="3">
    <source>
        <dbReference type="Proteomes" id="UP000623440"/>
    </source>
</evidence>
<comment type="caution">
    <text evidence="2">The sequence shown here is derived from an EMBL/GenBank/DDBJ whole genome shotgun (WGS) entry which is preliminary data.</text>
</comment>
<dbReference type="EMBL" id="JACJSI010000072">
    <property type="protein sequence ID" value="MBD2532879.1"/>
    <property type="molecule type" value="Genomic_DNA"/>
</dbReference>
<accession>A0ABR8DUL8</accession>
<protein>
    <recommendedName>
        <fullName evidence="4">Seipin</fullName>
    </recommendedName>
</protein>
<proteinExistence type="predicted"/>
<name>A0ABR8DUL8_9NOSO</name>
<keyword evidence="3" id="KW-1185">Reference proteome</keyword>
<feature type="transmembrane region" description="Helical" evidence="1">
    <location>
        <begin position="82"/>
        <end position="104"/>
    </location>
</feature>
<evidence type="ECO:0000256" key="1">
    <source>
        <dbReference type="SAM" id="Phobius"/>
    </source>
</evidence>
<organism evidence="2 3">
    <name type="scientific">Nostoc flagelliforme FACHB-838</name>
    <dbReference type="NCBI Taxonomy" id="2692904"/>
    <lineage>
        <taxon>Bacteria</taxon>
        <taxon>Bacillati</taxon>
        <taxon>Cyanobacteriota</taxon>
        <taxon>Cyanophyceae</taxon>
        <taxon>Nostocales</taxon>
        <taxon>Nostocaceae</taxon>
        <taxon>Nostoc</taxon>
    </lineage>
</organism>